<dbReference type="InterPro" id="IPR013088">
    <property type="entry name" value="Znf_NHR/GATA"/>
</dbReference>
<evidence type="ECO:0000259" key="14">
    <source>
        <dbReference type="PROSITE" id="PS51843"/>
    </source>
</evidence>
<dbReference type="PROSITE" id="PS00031">
    <property type="entry name" value="NUCLEAR_REC_DBD_1"/>
    <property type="match status" value="1"/>
</dbReference>
<dbReference type="GO" id="GO:0000978">
    <property type="term" value="F:RNA polymerase II cis-regulatory region sequence-specific DNA binding"/>
    <property type="evidence" value="ECO:0007669"/>
    <property type="project" value="InterPro"/>
</dbReference>
<dbReference type="AlphaFoldDB" id="A0AAN5CPE2"/>
<dbReference type="InterPro" id="IPR000536">
    <property type="entry name" value="Nucl_hrmn_rcpt_lig-bd"/>
</dbReference>
<dbReference type="Pfam" id="PF00105">
    <property type="entry name" value="zf-C4"/>
    <property type="match status" value="1"/>
</dbReference>
<accession>A0AAN5CPE2</accession>
<proteinExistence type="inferred from homology"/>
<keyword evidence="7 11" id="KW-0238">DNA-binding</keyword>
<evidence type="ECO:0000256" key="11">
    <source>
        <dbReference type="RuleBase" id="RU004334"/>
    </source>
</evidence>
<comment type="caution">
    <text evidence="15">The sequence shown here is derived from an EMBL/GenBank/DDBJ whole genome shotgun (WGS) entry which is preliminary data.</text>
</comment>
<dbReference type="CDD" id="cd06960">
    <property type="entry name" value="NR_DBD_HNF4A"/>
    <property type="match status" value="1"/>
</dbReference>
<keyword evidence="3 11" id="KW-0479">Metal-binding</keyword>
<dbReference type="GO" id="GO:0005634">
    <property type="term" value="C:nucleus"/>
    <property type="evidence" value="ECO:0007669"/>
    <property type="project" value="UniProtKB-SubCell"/>
</dbReference>
<keyword evidence="10 11" id="KW-0539">Nucleus</keyword>
<dbReference type="PROSITE" id="PS51843">
    <property type="entry name" value="NR_LBD"/>
    <property type="match status" value="1"/>
</dbReference>
<dbReference type="PROSITE" id="PS51030">
    <property type="entry name" value="NUCLEAR_REC_DBD_2"/>
    <property type="match status" value="1"/>
</dbReference>
<comment type="subcellular location">
    <subcellularLocation>
        <location evidence="1 11">Nucleus</location>
    </subcellularLocation>
</comment>
<dbReference type="PRINTS" id="PR00047">
    <property type="entry name" value="STROIDFINGER"/>
</dbReference>
<evidence type="ECO:0000256" key="4">
    <source>
        <dbReference type="ARBA" id="ARBA00022771"/>
    </source>
</evidence>
<evidence type="ECO:0000256" key="6">
    <source>
        <dbReference type="ARBA" id="ARBA00023015"/>
    </source>
</evidence>
<evidence type="ECO:0000313" key="15">
    <source>
        <dbReference type="EMBL" id="GMR48022.1"/>
    </source>
</evidence>
<protein>
    <submittedName>
        <fullName evidence="15">Uncharacterized protein</fullName>
    </submittedName>
</protein>
<sequence>MATQRMLIDPFLAQLIEKMEPMDSGGFESANTRFPCLPSSSSQSMDEHLASMPNVDDEPPSCVPVHPLFSLLPPSSLLLPPPSSSSSHLICRVCGDIAFGKHYGVNACNGCKGFFRRSVWSRRQYNCRFDGDCPVIKEHRNVCRACRYKKCLSEGMQAGAVQNEREKGREMKKRKIKDEKYTQTSLQSSSSGTSPYHPMDESVLTPPDSLHSQGGLIFSKLFTPESTEFQMRIPELLIRLEDETYGFAHLSPDDGNRPSREPNLSFDVAFKRPELVESRFLMIFSNRRVATASHVCQGFRRHFVMCIDWLFSLEEFNILDQHDQLVIAKRAYHMHGWLSHSFIVAQTEEEGLIFSNGSIVPFNGERVDAGDVAVDALFAQSLPRMMHFLVRPMREMAMDRVEYILLMMVMIFTENSALSSPGRLICRQVNETHLSLLYSYIKKEKELMSDEATLRLTKFLLMLSTVTSLCHLLSDSVLSSITFNTINFDNVCVDALKP</sequence>
<keyword evidence="5 11" id="KW-0862">Zinc</keyword>
<comment type="similarity">
    <text evidence="2 11">Belongs to the nuclear hormone receptor family.</text>
</comment>
<evidence type="ECO:0000256" key="3">
    <source>
        <dbReference type="ARBA" id="ARBA00022723"/>
    </source>
</evidence>
<name>A0AAN5CPE2_9BILA</name>
<feature type="region of interest" description="Disordered" evidence="12">
    <location>
        <begin position="159"/>
        <end position="202"/>
    </location>
</feature>
<dbReference type="InterPro" id="IPR001628">
    <property type="entry name" value="Znf_hrmn_rcpt"/>
</dbReference>
<organism evidence="15 16">
    <name type="scientific">Pristionchus mayeri</name>
    <dbReference type="NCBI Taxonomy" id="1317129"/>
    <lineage>
        <taxon>Eukaryota</taxon>
        <taxon>Metazoa</taxon>
        <taxon>Ecdysozoa</taxon>
        <taxon>Nematoda</taxon>
        <taxon>Chromadorea</taxon>
        <taxon>Rhabditida</taxon>
        <taxon>Rhabditina</taxon>
        <taxon>Diplogasteromorpha</taxon>
        <taxon>Diplogasteroidea</taxon>
        <taxon>Neodiplogasteridae</taxon>
        <taxon>Pristionchus</taxon>
    </lineage>
</organism>
<dbReference type="Pfam" id="PF00104">
    <property type="entry name" value="Hormone_recep"/>
    <property type="match status" value="1"/>
</dbReference>
<gene>
    <name evidence="15" type="ORF">PMAYCL1PPCAC_18217</name>
</gene>
<evidence type="ECO:0000259" key="13">
    <source>
        <dbReference type="PROSITE" id="PS51030"/>
    </source>
</evidence>
<dbReference type="SUPFAM" id="SSF57716">
    <property type="entry name" value="Glucocorticoid receptor-like (DNA-binding domain)"/>
    <property type="match status" value="1"/>
</dbReference>
<dbReference type="SMART" id="SM00430">
    <property type="entry name" value="HOLI"/>
    <property type="match status" value="1"/>
</dbReference>
<feature type="compositionally biased region" description="Low complexity" evidence="12">
    <location>
        <begin position="182"/>
        <end position="194"/>
    </location>
</feature>
<keyword evidence="4 11" id="KW-0863">Zinc-finger</keyword>
<dbReference type="InterPro" id="IPR049636">
    <property type="entry name" value="HNF4-like_DBD"/>
</dbReference>
<dbReference type="SUPFAM" id="SSF48508">
    <property type="entry name" value="Nuclear receptor ligand-binding domain"/>
    <property type="match status" value="1"/>
</dbReference>
<dbReference type="FunFam" id="3.30.50.10:FF:000030">
    <property type="entry name" value="Nuclear Hormone Receptor family"/>
    <property type="match status" value="1"/>
</dbReference>
<evidence type="ECO:0000256" key="7">
    <source>
        <dbReference type="ARBA" id="ARBA00023125"/>
    </source>
</evidence>
<keyword evidence="16" id="KW-1185">Reference proteome</keyword>
<dbReference type="Gene3D" id="1.10.565.10">
    <property type="entry name" value="Retinoid X Receptor"/>
    <property type="match status" value="1"/>
</dbReference>
<evidence type="ECO:0000256" key="9">
    <source>
        <dbReference type="ARBA" id="ARBA00023170"/>
    </source>
</evidence>
<dbReference type="EMBL" id="BTRK01000004">
    <property type="protein sequence ID" value="GMR48022.1"/>
    <property type="molecule type" value="Genomic_DNA"/>
</dbReference>
<evidence type="ECO:0000256" key="10">
    <source>
        <dbReference type="ARBA" id="ARBA00023242"/>
    </source>
</evidence>
<dbReference type="GO" id="GO:0003700">
    <property type="term" value="F:DNA-binding transcription factor activity"/>
    <property type="evidence" value="ECO:0007669"/>
    <property type="project" value="InterPro"/>
</dbReference>
<dbReference type="InterPro" id="IPR052499">
    <property type="entry name" value="C.elegans_NHRs"/>
</dbReference>
<dbReference type="InterPro" id="IPR035500">
    <property type="entry name" value="NHR-like_dom_sf"/>
</dbReference>
<feature type="domain" description="Nuclear receptor" evidence="13">
    <location>
        <begin position="88"/>
        <end position="163"/>
    </location>
</feature>
<dbReference type="GO" id="GO:0008270">
    <property type="term" value="F:zinc ion binding"/>
    <property type="evidence" value="ECO:0007669"/>
    <property type="project" value="UniProtKB-KW"/>
</dbReference>
<evidence type="ECO:0000256" key="12">
    <source>
        <dbReference type="SAM" id="MobiDB-lite"/>
    </source>
</evidence>
<evidence type="ECO:0000256" key="2">
    <source>
        <dbReference type="ARBA" id="ARBA00005993"/>
    </source>
</evidence>
<keyword evidence="6 11" id="KW-0805">Transcription regulation</keyword>
<dbReference type="CDD" id="cd06157">
    <property type="entry name" value="NR_LBD"/>
    <property type="match status" value="1"/>
</dbReference>
<dbReference type="SMART" id="SM00399">
    <property type="entry name" value="ZnF_C4"/>
    <property type="match status" value="1"/>
</dbReference>
<dbReference type="PANTHER" id="PTHR47630">
    <property type="entry name" value="NUCLEAR HORMONE RECEPTOR FAMILY-RELATED-RELATED"/>
    <property type="match status" value="1"/>
</dbReference>
<evidence type="ECO:0000256" key="5">
    <source>
        <dbReference type="ARBA" id="ARBA00022833"/>
    </source>
</evidence>
<evidence type="ECO:0000256" key="1">
    <source>
        <dbReference type="ARBA" id="ARBA00004123"/>
    </source>
</evidence>
<dbReference type="PANTHER" id="PTHR47630:SF1">
    <property type="entry name" value="NUCLEAR HORMONE RECEPTOR FAMILY MEMBER NHR-4"/>
    <property type="match status" value="1"/>
</dbReference>
<keyword evidence="9 11" id="KW-0675">Receptor</keyword>
<dbReference type="Proteomes" id="UP001328107">
    <property type="component" value="Unassembled WGS sequence"/>
</dbReference>
<evidence type="ECO:0000313" key="16">
    <source>
        <dbReference type="Proteomes" id="UP001328107"/>
    </source>
</evidence>
<reference evidence="16" key="1">
    <citation type="submission" date="2022-10" db="EMBL/GenBank/DDBJ databases">
        <title>Genome assembly of Pristionchus species.</title>
        <authorList>
            <person name="Yoshida K."/>
            <person name="Sommer R.J."/>
        </authorList>
    </citation>
    <scope>NUCLEOTIDE SEQUENCE [LARGE SCALE GENOMIC DNA]</scope>
    <source>
        <strain evidence="16">RS5460</strain>
    </source>
</reference>
<keyword evidence="8 11" id="KW-0804">Transcription</keyword>
<feature type="domain" description="NR LBD" evidence="14">
    <location>
        <begin position="229"/>
        <end position="498"/>
    </location>
</feature>
<evidence type="ECO:0000256" key="8">
    <source>
        <dbReference type="ARBA" id="ARBA00023163"/>
    </source>
</evidence>
<dbReference type="Gene3D" id="3.30.50.10">
    <property type="entry name" value="Erythroid Transcription Factor GATA-1, subunit A"/>
    <property type="match status" value="1"/>
</dbReference>